<keyword evidence="2" id="KW-0285">Flavoprotein</keyword>
<keyword evidence="7" id="KW-1185">Reference proteome</keyword>
<organism evidence="6 7">
    <name type="scientific">Iodobacter violaceini</name>
    <dbReference type="NCBI Taxonomy" id="3044271"/>
    <lineage>
        <taxon>Bacteria</taxon>
        <taxon>Pseudomonadati</taxon>
        <taxon>Pseudomonadota</taxon>
        <taxon>Betaproteobacteria</taxon>
        <taxon>Neisseriales</taxon>
        <taxon>Chitinibacteraceae</taxon>
        <taxon>Iodobacter</taxon>
    </lineage>
</organism>
<keyword evidence="3" id="KW-0288">FMN</keyword>
<evidence type="ECO:0000259" key="5">
    <source>
        <dbReference type="PROSITE" id="PS50902"/>
    </source>
</evidence>
<gene>
    <name evidence="6" type="ORF">HA050_01410</name>
</gene>
<evidence type="ECO:0000256" key="4">
    <source>
        <dbReference type="ARBA" id="ARBA00029652"/>
    </source>
</evidence>
<dbReference type="SUPFAM" id="SSF52218">
    <property type="entry name" value="Flavoproteins"/>
    <property type="match status" value="1"/>
</dbReference>
<dbReference type="PROSITE" id="PS50902">
    <property type="entry name" value="FLAVODOXIN_LIKE"/>
    <property type="match status" value="1"/>
</dbReference>
<reference evidence="6 7" key="1">
    <citation type="submission" date="2020-03" db="EMBL/GenBank/DDBJ databases">
        <title>Draft genome sequence of environmentally isolated violet-colored cultures.</title>
        <authorList>
            <person name="Wilson H.S."/>
        </authorList>
    </citation>
    <scope>NUCLEOTIDE SEQUENCE [LARGE SCALE GENOMIC DNA]</scope>
    <source>
        <strain evidence="6 7">HSC-16F04</strain>
    </source>
</reference>
<proteinExistence type="predicted"/>
<dbReference type="PANTHER" id="PTHR30546:SF23">
    <property type="entry name" value="FLAVOPROTEIN-LIKE PROTEIN YCP4-RELATED"/>
    <property type="match status" value="1"/>
</dbReference>
<feature type="domain" description="Flavodoxin-like" evidence="5">
    <location>
        <begin position="4"/>
        <end position="176"/>
    </location>
</feature>
<evidence type="ECO:0000256" key="3">
    <source>
        <dbReference type="ARBA" id="ARBA00022643"/>
    </source>
</evidence>
<dbReference type="Gene3D" id="3.40.50.360">
    <property type="match status" value="1"/>
</dbReference>
<dbReference type="InterPro" id="IPR005025">
    <property type="entry name" value="FMN_Rdtase-like_dom"/>
</dbReference>
<dbReference type="Proteomes" id="UP000712570">
    <property type="component" value="Unassembled WGS sequence"/>
</dbReference>
<dbReference type="EMBL" id="JAAOLX010000001">
    <property type="protein sequence ID" value="NHQ84776.1"/>
    <property type="molecule type" value="Genomic_DNA"/>
</dbReference>
<dbReference type="RefSeq" id="WP_166821125.1">
    <property type="nucleotide sequence ID" value="NZ_JAAOLX010000001.1"/>
</dbReference>
<comment type="caution">
    <text evidence="6">The sequence shown here is derived from an EMBL/GenBank/DDBJ whole genome shotgun (WGS) entry which is preliminary data.</text>
</comment>
<protein>
    <recommendedName>
        <fullName evidence="4">Flavoprotein WrbA</fullName>
    </recommendedName>
</protein>
<name>A0ABX0KL04_9NEIS</name>
<dbReference type="InterPro" id="IPR008254">
    <property type="entry name" value="Flavodoxin/NO_synth"/>
</dbReference>
<evidence type="ECO:0000313" key="6">
    <source>
        <dbReference type="EMBL" id="NHQ84776.1"/>
    </source>
</evidence>
<evidence type="ECO:0000256" key="2">
    <source>
        <dbReference type="ARBA" id="ARBA00022630"/>
    </source>
</evidence>
<dbReference type="PANTHER" id="PTHR30546">
    <property type="entry name" value="FLAVODOXIN-RELATED PROTEIN WRBA-RELATED"/>
    <property type="match status" value="1"/>
</dbReference>
<dbReference type="Pfam" id="PF03358">
    <property type="entry name" value="FMN_red"/>
    <property type="match status" value="1"/>
</dbReference>
<sequence>MPSIVIIYHSASGTTAQLADAIFAGAQELATPSVYRISGTEIIAGRFKNEEIWAQLDQADAIIFGSPTYMGGPSAQFKAFADASGERWSQRAWANKIAAGFTIGSNLNGDQFNTLLSLSVLAAQHGMLWCGVDIPGGYDEQGRNRLGTQLGVAAQSNDGQVNAIDLMTAHYLGMRVAQIALKMGNKPIPKDTP</sequence>
<dbReference type="InterPro" id="IPR029039">
    <property type="entry name" value="Flavoprotein-like_sf"/>
</dbReference>
<evidence type="ECO:0000313" key="7">
    <source>
        <dbReference type="Proteomes" id="UP000712570"/>
    </source>
</evidence>
<accession>A0ABX0KL04</accession>
<evidence type="ECO:0000256" key="1">
    <source>
        <dbReference type="ARBA" id="ARBA00001917"/>
    </source>
</evidence>
<dbReference type="InterPro" id="IPR001226">
    <property type="entry name" value="Flavodoxin_CS"/>
</dbReference>
<comment type="cofactor">
    <cofactor evidence="1">
        <name>FMN</name>
        <dbReference type="ChEBI" id="CHEBI:58210"/>
    </cofactor>
</comment>
<dbReference type="PROSITE" id="PS00201">
    <property type="entry name" value="FLAVODOXIN"/>
    <property type="match status" value="1"/>
</dbReference>